<dbReference type="Gene3D" id="3.40.50.300">
    <property type="entry name" value="P-loop containing nucleotide triphosphate hydrolases"/>
    <property type="match status" value="2"/>
</dbReference>
<evidence type="ECO:0000256" key="6">
    <source>
        <dbReference type="ARBA" id="ARBA00022763"/>
    </source>
</evidence>
<evidence type="ECO:0000313" key="19">
    <source>
        <dbReference type="Proteomes" id="UP001595715"/>
    </source>
</evidence>
<keyword evidence="7" id="KW-0228">DNA excision</keyword>
<evidence type="ECO:0000256" key="13">
    <source>
        <dbReference type="ARBA" id="ARBA00023204"/>
    </source>
</evidence>
<evidence type="ECO:0000256" key="1">
    <source>
        <dbReference type="ARBA" id="ARBA00004496"/>
    </source>
</evidence>
<comment type="similarity">
    <text evidence="14">Belongs to the ABC transporter superfamily. UvrA family.</text>
</comment>
<accession>A0ABV8K6R4</accession>
<evidence type="ECO:0000256" key="8">
    <source>
        <dbReference type="ARBA" id="ARBA00022771"/>
    </source>
</evidence>
<dbReference type="PANTHER" id="PTHR43152">
    <property type="entry name" value="UVRABC SYSTEM PROTEIN A"/>
    <property type="match status" value="1"/>
</dbReference>
<dbReference type="Gene3D" id="1.10.8.280">
    <property type="entry name" value="ABC transporter ATPase domain-like"/>
    <property type="match status" value="1"/>
</dbReference>
<dbReference type="InterPro" id="IPR017871">
    <property type="entry name" value="ABC_transporter-like_CS"/>
</dbReference>
<dbReference type="InterPro" id="IPR041552">
    <property type="entry name" value="UvrA_DNA-bd"/>
</dbReference>
<evidence type="ECO:0000256" key="9">
    <source>
        <dbReference type="ARBA" id="ARBA00022833"/>
    </source>
</evidence>
<sequence>MNNQEYIQLIGVSERNLKHVDVAIPKRQLTVVTGVSGSGKSTLLFDVLCKESERQHLLSIGRIAEHVQRPQFKQAMQLSPVVSVSQRRTNDHPRSTVGTFTEIYTHLRLLFLTAGLRRCDRCGTDVPISEANTAAACPDCSTALPPLTLAHLSFNTPLGACEVCRGLGEELVPDPEKLLDLDASITGGGMLAWKKGVGRFFEIALTQAARYYGLPFSSEDMHKPIGELPDKVRQLLLYGTDDERIRCLRPALDPPKTAEAGRFEGAVPAVRRRFFDNPDHATGESSDLRPLMKRRVCASCLGSRLNAAARGITIDGASIADISGLSLEALLVRLTTWEEVFTSNSSTAAVKVVMLELRERIDSLKDVGLSYLTLDRPMSSLSGGESQRVRLASSLHSHLTDLVFVYDEPSSGLHPKDTDKLFHSLLRQRDRGNTVIVVEHNFDIVQLADYVIEVGPASGALGGRIVVQGSLDDVMRSGDSITRRYLDPMAGRPGRSDRALCREGGRLQLTGASERNLKGINVEFPLGCLTAVAGVSGSGKTSLLFQSLLPALREGSGLQGSSAIERVVMVDQNDMGRSSRSNAATYTGVFDDIREAFAKEARKAGAPFKASHFSFNVKGGRCERCQGHGVIKMNMFFMPDALVPCERCKGKRYEEAVLRVTYRGYSIAEVLEASIQEASVIFAQEPKIQRRLEWLLRIGLGYLPLGQPASTLSGGEARRIQLAKELQSADGRHSLFVLDEPSTGLHPQDTQQLGDALDELVRRGHTVIIIEHKPMLIRRADWIIELGPVGGDQGGHLLSQGTVSQVRSNPASQIGSFL</sequence>
<evidence type="ECO:0000259" key="17">
    <source>
        <dbReference type="PROSITE" id="PS50893"/>
    </source>
</evidence>
<keyword evidence="3" id="KW-0479">Metal-binding</keyword>
<evidence type="ECO:0000256" key="12">
    <source>
        <dbReference type="ARBA" id="ARBA00023125"/>
    </source>
</evidence>
<dbReference type="InterPro" id="IPR027417">
    <property type="entry name" value="P-loop_NTPase"/>
</dbReference>
<keyword evidence="19" id="KW-1185">Reference proteome</keyword>
<evidence type="ECO:0000256" key="7">
    <source>
        <dbReference type="ARBA" id="ARBA00022769"/>
    </source>
</evidence>
<keyword evidence="6" id="KW-0227">DNA damage</keyword>
<evidence type="ECO:0000256" key="2">
    <source>
        <dbReference type="ARBA" id="ARBA00022490"/>
    </source>
</evidence>
<dbReference type="RefSeq" id="WP_377720291.1">
    <property type="nucleotide sequence ID" value="NZ_JBHSAM010000028.1"/>
</dbReference>
<organism evidence="18 19">
    <name type="scientific">Paenibacillus xanthanilyticus</name>
    <dbReference type="NCBI Taxonomy" id="1783531"/>
    <lineage>
        <taxon>Bacteria</taxon>
        <taxon>Bacillati</taxon>
        <taxon>Bacillota</taxon>
        <taxon>Bacilli</taxon>
        <taxon>Bacillales</taxon>
        <taxon>Paenibacillaceae</taxon>
        <taxon>Paenibacillus</taxon>
    </lineage>
</organism>
<reference evidence="19" key="1">
    <citation type="journal article" date="2019" name="Int. J. Syst. Evol. Microbiol.">
        <title>The Global Catalogue of Microorganisms (GCM) 10K type strain sequencing project: providing services to taxonomists for standard genome sequencing and annotation.</title>
        <authorList>
            <consortium name="The Broad Institute Genomics Platform"/>
            <consortium name="The Broad Institute Genome Sequencing Center for Infectious Disease"/>
            <person name="Wu L."/>
            <person name="Ma J."/>
        </authorList>
    </citation>
    <scope>NUCLEOTIDE SEQUENCE [LARGE SCALE GENOMIC DNA]</scope>
    <source>
        <strain evidence="19">IBRC-M 10987</strain>
    </source>
</reference>
<evidence type="ECO:0000256" key="5">
    <source>
        <dbReference type="ARBA" id="ARBA00022741"/>
    </source>
</evidence>
<protein>
    <recommendedName>
        <fullName evidence="15">UvrABC system protein A</fullName>
    </recommendedName>
    <alternativeName>
        <fullName evidence="16">Excinuclease ABC subunit A</fullName>
    </alternativeName>
</protein>
<feature type="domain" description="ABC transporter" evidence="17">
    <location>
        <begin position="502"/>
        <end position="814"/>
    </location>
</feature>
<keyword evidence="4" id="KW-0677">Repeat</keyword>
<keyword evidence="13" id="KW-0234">DNA repair</keyword>
<dbReference type="Proteomes" id="UP001595715">
    <property type="component" value="Unassembled WGS sequence"/>
</dbReference>
<keyword evidence="10" id="KW-0067">ATP-binding</keyword>
<keyword evidence="11" id="KW-0267">Excision nuclease</keyword>
<dbReference type="SUPFAM" id="SSF52540">
    <property type="entry name" value="P-loop containing nucleoside triphosphate hydrolases"/>
    <property type="match status" value="2"/>
</dbReference>
<keyword evidence="2" id="KW-0963">Cytoplasm</keyword>
<name>A0ABV8K6R4_9BACL</name>
<dbReference type="PANTHER" id="PTHR43152:SF3">
    <property type="entry name" value="UVRABC SYSTEM PROTEIN A"/>
    <property type="match status" value="1"/>
</dbReference>
<evidence type="ECO:0000256" key="10">
    <source>
        <dbReference type="ARBA" id="ARBA00022840"/>
    </source>
</evidence>
<dbReference type="PROSITE" id="PS00211">
    <property type="entry name" value="ABC_TRANSPORTER_1"/>
    <property type="match status" value="2"/>
</dbReference>
<evidence type="ECO:0000313" key="18">
    <source>
        <dbReference type="EMBL" id="MFC4101689.1"/>
    </source>
</evidence>
<evidence type="ECO:0000256" key="4">
    <source>
        <dbReference type="ARBA" id="ARBA00022737"/>
    </source>
</evidence>
<comment type="caution">
    <text evidence="18">The sequence shown here is derived from an EMBL/GenBank/DDBJ whole genome shotgun (WGS) entry which is preliminary data.</text>
</comment>
<keyword evidence="12" id="KW-0238">DNA-binding</keyword>
<evidence type="ECO:0000256" key="14">
    <source>
        <dbReference type="ARBA" id="ARBA00038000"/>
    </source>
</evidence>
<dbReference type="Pfam" id="PF17755">
    <property type="entry name" value="UvrA_DNA-bind"/>
    <property type="match status" value="1"/>
</dbReference>
<evidence type="ECO:0000256" key="16">
    <source>
        <dbReference type="ARBA" id="ARBA00042156"/>
    </source>
</evidence>
<evidence type="ECO:0000256" key="15">
    <source>
        <dbReference type="ARBA" id="ARBA00039316"/>
    </source>
</evidence>
<evidence type="ECO:0000256" key="11">
    <source>
        <dbReference type="ARBA" id="ARBA00022881"/>
    </source>
</evidence>
<dbReference type="EMBL" id="JBHSAM010000028">
    <property type="protein sequence ID" value="MFC4101689.1"/>
    <property type="molecule type" value="Genomic_DNA"/>
</dbReference>
<evidence type="ECO:0000256" key="3">
    <source>
        <dbReference type="ARBA" id="ARBA00022723"/>
    </source>
</evidence>
<dbReference type="PROSITE" id="PS50893">
    <property type="entry name" value="ABC_TRANSPORTER_2"/>
    <property type="match status" value="1"/>
</dbReference>
<dbReference type="Gene3D" id="1.20.1580.10">
    <property type="entry name" value="ABC transporter ATPase like domain"/>
    <property type="match status" value="2"/>
</dbReference>
<keyword evidence="5" id="KW-0547">Nucleotide-binding</keyword>
<proteinExistence type="inferred from homology"/>
<keyword evidence="9" id="KW-0862">Zinc</keyword>
<comment type="subcellular location">
    <subcellularLocation>
        <location evidence="1">Cytoplasm</location>
    </subcellularLocation>
</comment>
<dbReference type="InterPro" id="IPR003439">
    <property type="entry name" value="ABC_transporter-like_ATP-bd"/>
</dbReference>
<gene>
    <name evidence="18" type="ORF">ACFOZ8_18750</name>
</gene>
<keyword evidence="8" id="KW-0863">Zinc-finger</keyword>